<organism evidence="2 3">
    <name type="scientific">Cystobacter ferrugineus</name>
    <dbReference type="NCBI Taxonomy" id="83449"/>
    <lineage>
        <taxon>Bacteria</taxon>
        <taxon>Pseudomonadati</taxon>
        <taxon>Myxococcota</taxon>
        <taxon>Myxococcia</taxon>
        <taxon>Myxococcales</taxon>
        <taxon>Cystobacterineae</taxon>
        <taxon>Archangiaceae</taxon>
        <taxon>Cystobacter</taxon>
    </lineage>
</organism>
<accession>A0A1L9B0W3</accession>
<proteinExistence type="predicted"/>
<gene>
    <name evidence="2" type="ORF">BON30_35360</name>
</gene>
<feature type="region of interest" description="Disordered" evidence="1">
    <location>
        <begin position="111"/>
        <end position="176"/>
    </location>
</feature>
<protein>
    <submittedName>
        <fullName evidence="2">Uncharacterized protein</fullName>
    </submittedName>
</protein>
<dbReference type="STRING" id="83449.BON30_35360"/>
<comment type="caution">
    <text evidence="2">The sequence shown here is derived from an EMBL/GenBank/DDBJ whole genome shotgun (WGS) entry which is preliminary data.</text>
</comment>
<dbReference type="RefSeq" id="WP_071902930.1">
    <property type="nucleotide sequence ID" value="NZ_MPIN01000012.1"/>
</dbReference>
<dbReference type="Proteomes" id="UP000182229">
    <property type="component" value="Unassembled WGS sequence"/>
</dbReference>
<sequence>MVVLPPAVGHAEDDDRIWDAVLEISQLYKKIEYEQAFAMIQSARRLPRGVDGEVTLSLYEGVLLCEMGLLAPSRAAFREALLMRPDAELPEDVASKVDLFFEAIRLEVATPAPSAPAPSEELLAEEEEGEEEEDEETKAADVSDERTVQAAPETQAPSSVEPAAPPVSGSQVTGSP</sequence>
<evidence type="ECO:0000313" key="3">
    <source>
        <dbReference type="Proteomes" id="UP000182229"/>
    </source>
</evidence>
<dbReference type="EMBL" id="MPIN01000012">
    <property type="protein sequence ID" value="OJH35900.1"/>
    <property type="molecule type" value="Genomic_DNA"/>
</dbReference>
<feature type="compositionally biased region" description="Low complexity" evidence="1">
    <location>
        <begin position="111"/>
        <end position="121"/>
    </location>
</feature>
<keyword evidence="3" id="KW-1185">Reference proteome</keyword>
<reference evidence="3" key="1">
    <citation type="submission" date="2016-11" db="EMBL/GenBank/DDBJ databases">
        <authorList>
            <person name="Shukria A."/>
            <person name="Stevens D.C."/>
        </authorList>
    </citation>
    <scope>NUCLEOTIDE SEQUENCE [LARGE SCALE GENOMIC DNA]</scope>
    <source>
        <strain evidence="3">Cbfe23</strain>
    </source>
</reference>
<name>A0A1L9B0W3_9BACT</name>
<evidence type="ECO:0000313" key="2">
    <source>
        <dbReference type="EMBL" id="OJH35900.1"/>
    </source>
</evidence>
<feature type="compositionally biased region" description="Acidic residues" evidence="1">
    <location>
        <begin position="122"/>
        <end position="136"/>
    </location>
</feature>
<feature type="compositionally biased region" description="Low complexity" evidence="1">
    <location>
        <begin position="156"/>
        <end position="170"/>
    </location>
</feature>
<dbReference type="AlphaFoldDB" id="A0A1L9B0W3"/>
<evidence type="ECO:0000256" key="1">
    <source>
        <dbReference type="SAM" id="MobiDB-lite"/>
    </source>
</evidence>
<reference evidence="2 3" key="2">
    <citation type="submission" date="2016-12" db="EMBL/GenBank/DDBJ databases">
        <title>Draft Genome Sequence of Cystobacter ferrugineus Strain Cbfe23.</title>
        <authorList>
            <person name="Akbar S."/>
            <person name="Dowd S.E."/>
            <person name="Stevens D.C."/>
        </authorList>
    </citation>
    <scope>NUCLEOTIDE SEQUENCE [LARGE SCALE GENOMIC DNA]</scope>
    <source>
        <strain evidence="2 3">Cbfe23</strain>
    </source>
</reference>
<dbReference type="OrthoDB" id="5525812at2"/>
<feature type="compositionally biased region" description="Basic and acidic residues" evidence="1">
    <location>
        <begin position="137"/>
        <end position="147"/>
    </location>
</feature>